<dbReference type="PANTHER" id="PTHR22940">
    <property type="entry name" value="TIMEOUT/TIMELESS-2"/>
    <property type="match status" value="1"/>
</dbReference>
<feature type="compositionally biased region" description="Basic and acidic residues" evidence="4">
    <location>
        <begin position="1129"/>
        <end position="1138"/>
    </location>
</feature>
<feature type="compositionally biased region" description="Basic and acidic residues" evidence="4">
    <location>
        <begin position="888"/>
        <end position="922"/>
    </location>
</feature>
<evidence type="ECO:0000313" key="6">
    <source>
        <dbReference type="EnsemblPlants" id="TraesCS1A02G409600.4"/>
    </source>
</evidence>
<dbReference type="InterPro" id="IPR006906">
    <property type="entry name" value="Timeless_N"/>
</dbReference>
<feature type="region of interest" description="Disordered" evidence="4">
    <location>
        <begin position="541"/>
        <end position="721"/>
    </location>
</feature>
<keyword evidence="7" id="KW-1185">Reference proteome</keyword>
<feature type="compositionally biased region" description="Polar residues" evidence="4">
    <location>
        <begin position="1243"/>
        <end position="1254"/>
    </location>
</feature>
<feature type="region of interest" description="Disordered" evidence="4">
    <location>
        <begin position="1232"/>
        <end position="1452"/>
    </location>
</feature>
<evidence type="ECO:0000313" key="7">
    <source>
        <dbReference type="Proteomes" id="UP000019116"/>
    </source>
</evidence>
<comment type="subcellular location">
    <subcellularLocation>
        <location evidence="1">Nucleus</location>
    </subcellularLocation>
</comment>
<sequence>MDSAMLSLTCAGLGAAEEDDDGGAVGYVKGEHCLDNLKDLQRLLRRDDPERREVFKQVCKWRIASRDLVPIIENYQSDRNLVITAEDVAQQIEYLWDLKAALTRNVAIAVIVSLLEDPLDHLERTSFTEDDWKLVQLVLTLLRNVLAIQEITLPQKASGEATQLLYLADSFLELMFKENMMDLILVLAQHIDEPSGYLKHENLLLLEIFHYLFLGRDPELIAKVRPEGSKEQVNGDIDTSVDSLRLMMEKEEREKRMFRQRNAENHALNGIFTCLAVDGSKSLCKGNPSSAMSSANSLRKMRNVQRGPQKRIAWDNELLYIPKEGVMEMLRSFMDQFLSGGYNVLMQSVCDDIVKQHHSIEKSDNITFFKVVCFVLAFQHEKTSNAQKSSAGPQLSETSPGNECDDLPFRGDICGPVAATLNEDMFNIVLSRWREAYEDLKHTKDYKTLSAAGSLMKNMIGMIYLVVKVHPEDSRESQTARVLLYKLFYDQTEQGLTQFLLNLFRSFDTHKQPKSALADLLETVHIMLQLMEKLQARGALRVAKRTRKGRKRKTSDDKHQSIEPETENVEQSCIDPTDGTKATSDSLPDLRSEDPLAEPTLLEQGKVDSDGTDLPDTIVDTAVNLESTTQLGGDPSSAGSGEKERNPINEEEDTCTTQLGGDPSSAGSGEKKRNPINEEEDTCTTQPGGDPSSAGSAEKKRNTINEEEDASDSSSDDCPPATSEVDFNVSRLISSLANNSVVQNICWLLKYYKTNSFRTNHYIICMLRRFCEDLDVSPMLYQLSLLTTFYDILVEQKSSSSKEYANIVNFLSKIVRKLVRAMKKQPLLFVDALFWKTRKECHCIDADYLLNEFKGDVNNKGGEVGSSKGWGGPVNIADSLGDDEADYDIPHEPYDGDKNGDSSSGEREGDTQKSMGARDKRSILLSLSDSEGEAEDNDRTTISRGSQNKEVPKRRGRSIFNEEQEKLIRDLHEKYKDDRKYSHLIAEALDPSGKISSAQISRKLTQLGLRSVTRRTKIPEASLSAEGLVTQPQNDVLDDPKPESTRRRRKRLHRLSSKDDNNDNHPVSSDEETLQSLKGRTKNKELPSVDLSSSKSQHQEASQGDSDDETIGSLLSRGKKKRLSTSDVSENKQEHLDSSKNIAPGVETIGSNIITKNKELPSVDLAPSISQHQEASQGTDSDDATIGSLLGRGKKKRLSTSDITENKQEDLDSSKNIGLGIETIGSNAITKNKELPSVDLVPSISQHQETSQGTDSDDETIGFLLRGKKKRLSTSDIAENKQDLDSSKNTGRGVETIGSNIIPKNKELASVDLPPGISQHQEASQGTDSDDETIGSLLRGKKRRLSTSDVTENRQEHQDSSKNIVLDNETVGSNVMDAPLHPELNSSNDKGGDAELLDDFSEPELDGGEDTEQRTIDDRDMPESGDMAGSNVSQKTGLKRRHRMVIDDDDDE</sequence>
<evidence type="ECO:0000259" key="5">
    <source>
        <dbReference type="Pfam" id="PF04821"/>
    </source>
</evidence>
<feature type="compositionally biased region" description="Acidic residues" evidence="4">
    <location>
        <begin position="705"/>
        <end position="715"/>
    </location>
</feature>
<feature type="compositionally biased region" description="Acidic residues" evidence="4">
    <location>
        <begin position="1395"/>
        <end position="1410"/>
    </location>
</feature>
<proteinExistence type="predicted"/>
<evidence type="ECO:0000256" key="3">
    <source>
        <dbReference type="ARBA" id="ARBA00023306"/>
    </source>
</evidence>
<organism evidence="6">
    <name type="scientific">Triticum aestivum</name>
    <name type="common">Wheat</name>
    <dbReference type="NCBI Taxonomy" id="4565"/>
    <lineage>
        <taxon>Eukaryota</taxon>
        <taxon>Viridiplantae</taxon>
        <taxon>Streptophyta</taxon>
        <taxon>Embryophyta</taxon>
        <taxon>Tracheophyta</taxon>
        <taxon>Spermatophyta</taxon>
        <taxon>Magnoliopsida</taxon>
        <taxon>Liliopsida</taxon>
        <taxon>Poales</taxon>
        <taxon>Poaceae</taxon>
        <taxon>BOP clade</taxon>
        <taxon>Pooideae</taxon>
        <taxon>Triticodae</taxon>
        <taxon>Triticeae</taxon>
        <taxon>Triticinae</taxon>
        <taxon>Triticum</taxon>
    </lineage>
</organism>
<name>A0A3B5Y7V4_WHEAT</name>
<feature type="region of interest" description="Disordered" evidence="4">
    <location>
        <begin position="1164"/>
        <end position="1218"/>
    </location>
</feature>
<dbReference type="Pfam" id="PF04821">
    <property type="entry name" value="TIMELESS"/>
    <property type="match status" value="2"/>
</dbReference>
<dbReference type="PANTHER" id="PTHR22940:SF4">
    <property type="entry name" value="PROTEIN TIMELESS HOMOLOG"/>
    <property type="match status" value="1"/>
</dbReference>
<feature type="compositionally biased region" description="Polar residues" evidence="4">
    <location>
        <begin position="940"/>
        <end position="949"/>
    </location>
</feature>
<reference evidence="6" key="1">
    <citation type="submission" date="2018-08" db="EMBL/GenBank/DDBJ databases">
        <authorList>
            <person name="Rossello M."/>
        </authorList>
    </citation>
    <scope>NUCLEOTIDE SEQUENCE [LARGE SCALE GENOMIC DNA]</scope>
    <source>
        <strain evidence="6">cv. Chinese Spring</strain>
    </source>
</reference>
<feature type="domain" description="Timeless N-terminal" evidence="5">
    <location>
        <begin position="27"/>
        <end position="82"/>
    </location>
</feature>
<feature type="compositionally biased region" description="Basic residues" evidence="4">
    <location>
        <begin position="1046"/>
        <end position="1055"/>
    </location>
</feature>
<accession>A0A3B5Y7V4</accession>
<feature type="compositionally biased region" description="Polar residues" evidence="4">
    <location>
        <begin position="1318"/>
        <end position="1327"/>
    </location>
</feature>
<reference evidence="6" key="2">
    <citation type="submission" date="2018-10" db="UniProtKB">
        <authorList>
            <consortium name="EnsemblPlants"/>
        </authorList>
    </citation>
    <scope>IDENTIFICATION</scope>
</reference>
<feature type="compositionally biased region" description="Basic residues" evidence="4">
    <location>
        <begin position="542"/>
        <end position="553"/>
    </location>
</feature>
<protein>
    <recommendedName>
        <fullName evidence="5">Timeless N-terminal domain-containing protein</fullName>
    </recommendedName>
</protein>
<dbReference type="Gramene" id="TraesCS1A03G1002300.4">
    <property type="protein sequence ID" value="TraesCS1A03G1002300.4.CDS"/>
    <property type="gene ID" value="TraesCS1A03G1002300"/>
</dbReference>
<dbReference type="InterPro" id="IPR044998">
    <property type="entry name" value="Timeless"/>
</dbReference>
<feature type="compositionally biased region" description="Basic and acidic residues" evidence="4">
    <location>
        <begin position="1411"/>
        <end position="1422"/>
    </location>
</feature>
<dbReference type="EnsemblPlants" id="TraesCS1A02G409600.4">
    <property type="protein sequence ID" value="TraesCS1A02G409600.4"/>
    <property type="gene ID" value="TraesCS1A02G409600"/>
</dbReference>
<evidence type="ECO:0000256" key="2">
    <source>
        <dbReference type="ARBA" id="ARBA00023242"/>
    </source>
</evidence>
<dbReference type="Gramene" id="TraesCS1A02G409600.4">
    <property type="protein sequence ID" value="TraesCS1A02G409600.4"/>
    <property type="gene ID" value="TraesCS1A02G409600"/>
</dbReference>
<feature type="compositionally biased region" description="Basic and acidic residues" evidence="4">
    <location>
        <begin position="1351"/>
        <end position="1360"/>
    </location>
</feature>
<feature type="region of interest" description="Disordered" evidence="4">
    <location>
        <begin position="1023"/>
        <end position="1146"/>
    </location>
</feature>
<dbReference type="GO" id="GO:0005634">
    <property type="term" value="C:nucleus"/>
    <property type="evidence" value="ECO:0007669"/>
    <property type="project" value="UniProtKB-SubCell"/>
</dbReference>
<feature type="domain" description="Timeless N-terminal" evidence="5">
    <location>
        <begin position="86"/>
        <end position="267"/>
    </location>
</feature>
<gene>
    <name evidence="6" type="primary">LOC123068991</name>
</gene>
<keyword evidence="2" id="KW-0539">Nucleus</keyword>
<feature type="compositionally biased region" description="Polar residues" evidence="4">
    <location>
        <begin position="1090"/>
        <end position="1104"/>
    </location>
</feature>
<keyword evidence="3" id="KW-0131">Cell cycle</keyword>
<feature type="compositionally biased region" description="Basic and acidic residues" evidence="4">
    <location>
        <begin position="1204"/>
        <end position="1213"/>
    </location>
</feature>
<evidence type="ECO:0000256" key="1">
    <source>
        <dbReference type="ARBA" id="ARBA00004123"/>
    </source>
</evidence>
<dbReference type="Proteomes" id="UP000019116">
    <property type="component" value="Chromosome 1A"/>
</dbReference>
<feature type="compositionally biased region" description="Polar residues" evidence="4">
    <location>
        <begin position="1168"/>
        <end position="1179"/>
    </location>
</feature>
<evidence type="ECO:0000256" key="4">
    <source>
        <dbReference type="SAM" id="MobiDB-lite"/>
    </source>
</evidence>
<feature type="region of interest" description="Disordered" evidence="4">
    <location>
        <begin position="881"/>
        <end position="958"/>
    </location>
</feature>